<protein>
    <recommendedName>
        <fullName evidence="11">Dynein light intermediate chain</fullName>
    </recommendedName>
</protein>
<comment type="similarity">
    <text evidence="2 11">Belongs to the dynein light intermediate chain family.</text>
</comment>
<keyword evidence="14" id="KW-1185">Reference proteome</keyword>
<keyword evidence="8 11" id="KW-0243">Dynein</keyword>
<evidence type="ECO:0000256" key="6">
    <source>
        <dbReference type="ARBA" id="ARBA00022741"/>
    </source>
</evidence>
<dbReference type="GO" id="GO:0005524">
    <property type="term" value="F:ATP binding"/>
    <property type="evidence" value="ECO:0007669"/>
    <property type="project" value="UniProtKB-KW"/>
</dbReference>
<evidence type="ECO:0000256" key="10">
    <source>
        <dbReference type="ARBA" id="ARBA00023212"/>
    </source>
</evidence>
<keyword evidence="3 11" id="KW-0813">Transport</keyword>
<dbReference type="RefSeq" id="XP_066927107.1">
    <property type="nucleotide sequence ID" value="XM_067071006.1"/>
</dbReference>
<evidence type="ECO:0000256" key="7">
    <source>
        <dbReference type="ARBA" id="ARBA00022840"/>
    </source>
</evidence>
<sequence>MADRLRDELNDSKEEEEENFWKQILREVSAKSSRRFPSCKRILVLGNDGTGKTSLVMKLRRSGDDLLRGSGLEYTYLDVDDEERDEHTRLSVWIQSGEAHIKDLMKYVITKESIHHSLILLCIDISKPWNMLDQLENHVNILRQHLHTLNISAKILNELEKQVLRDFHMYKYNDEENKRLSSNMEQDEQEMNQLAENMIVDNIGLPIVVAVTKTDNMSSLEQEHDYREEHFDFIQKNLRKFCLKCGASLIYTSTKENCNTSVLYKYLLHRLYNFPLKDPAQIVEKDAIYIPAGWDNQSKINILDEHIKTFDANETFKDRIVKPVTRKYVNQEKEVVAEDEQKFLEAQMAILSKEPAPSSSAQRGPPSQDARASARMQGHSPGQRATGLPRPAAMPNMKGKPDPTKGGAAGQNSSETVLANFFNSLLNKNSTGKPGGPPGKGAPPASGAANRSDVQAELEKMSRKTIKKEEK</sequence>
<evidence type="ECO:0000256" key="5">
    <source>
        <dbReference type="ARBA" id="ARBA00022701"/>
    </source>
</evidence>
<comment type="subunit">
    <text evidence="11">Homodimer. The cytoplasmic dynein 1 complex consists of two catalytic heavy chains (HCs) and a number of non-catalytic subunits presented by intermediate chains (ICs).</text>
</comment>
<dbReference type="Pfam" id="PF05783">
    <property type="entry name" value="DLIC"/>
    <property type="match status" value="1"/>
</dbReference>
<keyword evidence="7 11" id="KW-0067">ATP-binding</keyword>
<reference evidence="13" key="1">
    <citation type="submission" date="2021-01" db="UniProtKB">
        <authorList>
            <consortium name="EnsemblMetazoa"/>
        </authorList>
    </citation>
    <scope>IDENTIFICATION</scope>
</reference>
<keyword evidence="6 11" id="KW-0547">Nucleotide-binding</keyword>
<evidence type="ECO:0000256" key="2">
    <source>
        <dbReference type="ARBA" id="ARBA00006831"/>
    </source>
</evidence>
<evidence type="ECO:0000256" key="4">
    <source>
        <dbReference type="ARBA" id="ARBA00022490"/>
    </source>
</evidence>
<evidence type="ECO:0000313" key="14">
    <source>
        <dbReference type="Proteomes" id="UP000594262"/>
    </source>
</evidence>
<dbReference type="OrthoDB" id="27603at2759"/>
<dbReference type="InterPro" id="IPR008467">
    <property type="entry name" value="Dynein1_light_intermed_chain"/>
</dbReference>
<dbReference type="PANTHER" id="PTHR12688:SF0">
    <property type="entry name" value="DYNEIN LIGHT INTERMEDIATE CHAIN"/>
    <property type="match status" value="1"/>
</dbReference>
<evidence type="ECO:0000256" key="12">
    <source>
        <dbReference type="SAM" id="MobiDB-lite"/>
    </source>
</evidence>
<evidence type="ECO:0000256" key="8">
    <source>
        <dbReference type="ARBA" id="ARBA00023017"/>
    </source>
</evidence>
<dbReference type="GO" id="GO:0005874">
    <property type="term" value="C:microtubule"/>
    <property type="evidence" value="ECO:0007669"/>
    <property type="project" value="UniProtKB-KW"/>
</dbReference>
<proteinExistence type="inferred from homology"/>
<dbReference type="GO" id="GO:0045504">
    <property type="term" value="F:dynein heavy chain binding"/>
    <property type="evidence" value="ECO:0007669"/>
    <property type="project" value="TreeGrafter"/>
</dbReference>
<dbReference type="Gene3D" id="3.40.50.300">
    <property type="entry name" value="P-loop containing nucleotide triphosphate hydrolases"/>
    <property type="match status" value="1"/>
</dbReference>
<evidence type="ECO:0000313" key="13">
    <source>
        <dbReference type="EnsemblMetazoa" id="CLYHEMP003223.1"/>
    </source>
</evidence>
<evidence type="ECO:0000256" key="1">
    <source>
        <dbReference type="ARBA" id="ARBA00004245"/>
    </source>
</evidence>
<dbReference type="EnsemblMetazoa" id="CLYHEMT003223.1">
    <property type="protein sequence ID" value="CLYHEMP003223.1"/>
    <property type="gene ID" value="CLYHEMG003223"/>
</dbReference>
<keyword evidence="5 11" id="KW-0493">Microtubule</keyword>
<keyword evidence="9 11" id="KW-0505">Motor protein</keyword>
<dbReference type="GO" id="GO:0005813">
    <property type="term" value="C:centrosome"/>
    <property type="evidence" value="ECO:0007669"/>
    <property type="project" value="TreeGrafter"/>
</dbReference>
<dbReference type="GeneID" id="136814458"/>
<feature type="compositionally biased region" description="Basic and acidic residues" evidence="12">
    <location>
        <begin position="457"/>
        <end position="471"/>
    </location>
</feature>
<dbReference type="Proteomes" id="UP000594262">
    <property type="component" value="Unplaced"/>
</dbReference>
<dbReference type="GO" id="GO:0000226">
    <property type="term" value="P:microtubule cytoskeleton organization"/>
    <property type="evidence" value="ECO:0007669"/>
    <property type="project" value="TreeGrafter"/>
</dbReference>
<dbReference type="InterPro" id="IPR022780">
    <property type="entry name" value="Dynein_light_int_chain"/>
</dbReference>
<keyword evidence="10 11" id="KW-0206">Cytoskeleton</keyword>
<evidence type="ECO:0000256" key="9">
    <source>
        <dbReference type="ARBA" id="ARBA00023175"/>
    </source>
</evidence>
<feature type="compositionally biased region" description="Polar residues" evidence="12">
    <location>
        <begin position="410"/>
        <end position="431"/>
    </location>
</feature>
<accession>A0A7M5V6J4</accession>
<evidence type="ECO:0000256" key="11">
    <source>
        <dbReference type="RuleBase" id="RU366047"/>
    </source>
</evidence>
<dbReference type="GO" id="GO:0005868">
    <property type="term" value="C:cytoplasmic dynein complex"/>
    <property type="evidence" value="ECO:0007669"/>
    <property type="project" value="UniProtKB-UniRule"/>
</dbReference>
<comment type="subcellular location">
    <subcellularLocation>
        <location evidence="1 11">Cytoplasm</location>
        <location evidence="1 11">Cytoskeleton</location>
    </subcellularLocation>
</comment>
<comment type="function">
    <text evidence="11">Acts as one of several non-catalytic accessory components of the cytoplasmic dynein 1 complex that are thought to be involved in linking dynein to cargos and to adapter proteins that regulate dynein function. Cytoplasmic dynein 1 acts as a motor for the intracellular retrograde motility of vesicles and organelles along microtubules. May play a role in binding dynein to membranous organelles or chromosomes.</text>
</comment>
<organism evidence="13 14">
    <name type="scientific">Clytia hemisphaerica</name>
    <dbReference type="NCBI Taxonomy" id="252671"/>
    <lineage>
        <taxon>Eukaryota</taxon>
        <taxon>Metazoa</taxon>
        <taxon>Cnidaria</taxon>
        <taxon>Hydrozoa</taxon>
        <taxon>Hydroidolina</taxon>
        <taxon>Leptothecata</taxon>
        <taxon>Obeliida</taxon>
        <taxon>Clytiidae</taxon>
        <taxon>Clytia</taxon>
    </lineage>
</organism>
<evidence type="ECO:0000256" key="3">
    <source>
        <dbReference type="ARBA" id="ARBA00022448"/>
    </source>
</evidence>
<name>A0A7M5V6J4_9CNID</name>
<dbReference type="SUPFAM" id="SSF52540">
    <property type="entry name" value="P-loop containing nucleoside triphosphate hydrolases"/>
    <property type="match status" value="1"/>
</dbReference>
<keyword evidence="4 11" id="KW-0963">Cytoplasm</keyword>
<dbReference type="AlphaFoldDB" id="A0A7M5V6J4"/>
<dbReference type="GO" id="GO:0007018">
    <property type="term" value="P:microtubule-based movement"/>
    <property type="evidence" value="ECO:0007669"/>
    <property type="project" value="InterPro"/>
</dbReference>
<feature type="region of interest" description="Disordered" evidence="12">
    <location>
        <begin position="353"/>
        <end position="471"/>
    </location>
</feature>
<dbReference type="InterPro" id="IPR027417">
    <property type="entry name" value="P-loop_NTPase"/>
</dbReference>
<dbReference type="PANTHER" id="PTHR12688">
    <property type="entry name" value="DYNEIN LIGHT INTERMEDIATE CHAIN"/>
    <property type="match status" value="1"/>
</dbReference>